<gene>
    <name evidence="2" type="ORF">I8J32_008750</name>
</gene>
<reference evidence="2 3" key="1">
    <citation type="submission" date="2021-03" db="EMBL/GenBank/DDBJ databases">
        <title>Lysobacter sp. nov. isolated from soil of gangwondo yeongwol, south Korea.</title>
        <authorList>
            <person name="Kim K.R."/>
            <person name="Kim K.H."/>
            <person name="Jeon C.O."/>
        </authorList>
    </citation>
    <scope>NUCLEOTIDE SEQUENCE [LARGE SCALE GENOMIC DNA]</scope>
    <source>
        <strain evidence="2 3">R19</strain>
    </source>
</reference>
<organism evidence="2 3">
    <name type="scientific">Agrilutibacter solisilvae</name>
    <dbReference type="NCBI Taxonomy" id="2763317"/>
    <lineage>
        <taxon>Bacteria</taxon>
        <taxon>Pseudomonadati</taxon>
        <taxon>Pseudomonadota</taxon>
        <taxon>Gammaproteobacteria</taxon>
        <taxon>Lysobacterales</taxon>
        <taxon>Lysobacteraceae</taxon>
        <taxon>Agrilutibacter</taxon>
    </lineage>
</organism>
<dbReference type="RefSeq" id="WP_200610933.1">
    <property type="nucleotide sequence ID" value="NZ_CP071518.1"/>
</dbReference>
<name>A0A974XVY7_9GAMM</name>
<dbReference type="KEGG" id="lsf:I8J32_008750"/>
<dbReference type="SMART" id="SM00710">
    <property type="entry name" value="PbH1"/>
    <property type="match status" value="3"/>
</dbReference>
<dbReference type="InterPro" id="IPR011050">
    <property type="entry name" value="Pectin_lyase_fold/virulence"/>
</dbReference>
<dbReference type="SUPFAM" id="SSF51126">
    <property type="entry name" value="Pectin lyase-like"/>
    <property type="match status" value="1"/>
</dbReference>
<proteinExistence type="predicted"/>
<keyword evidence="1" id="KW-0732">Signal</keyword>
<protein>
    <submittedName>
        <fullName evidence="2">Right-handed parallel beta-helix repeat-containing protein</fullName>
    </submittedName>
</protein>
<evidence type="ECO:0000313" key="2">
    <source>
        <dbReference type="EMBL" id="QSX76916.1"/>
    </source>
</evidence>
<dbReference type="InterPro" id="IPR012334">
    <property type="entry name" value="Pectin_lyas_fold"/>
</dbReference>
<dbReference type="Gene3D" id="2.160.20.10">
    <property type="entry name" value="Single-stranded right-handed beta-helix, Pectin lyase-like"/>
    <property type="match status" value="1"/>
</dbReference>
<keyword evidence="3" id="KW-1185">Reference proteome</keyword>
<evidence type="ECO:0000313" key="3">
    <source>
        <dbReference type="Proteomes" id="UP000639274"/>
    </source>
</evidence>
<dbReference type="AlphaFoldDB" id="A0A974XVY7"/>
<accession>A0A974XVY7</accession>
<dbReference type="Proteomes" id="UP000639274">
    <property type="component" value="Chromosome"/>
</dbReference>
<feature type="chain" id="PRO_5037731612" evidence="1">
    <location>
        <begin position="23"/>
        <end position="292"/>
    </location>
</feature>
<dbReference type="InterPro" id="IPR006626">
    <property type="entry name" value="PbH1"/>
</dbReference>
<feature type="signal peptide" evidence="1">
    <location>
        <begin position="1"/>
        <end position="22"/>
    </location>
</feature>
<evidence type="ECO:0000256" key="1">
    <source>
        <dbReference type="SAM" id="SignalP"/>
    </source>
</evidence>
<dbReference type="EMBL" id="CP071518">
    <property type="protein sequence ID" value="QSX76916.1"/>
    <property type="molecule type" value="Genomic_DNA"/>
</dbReference>
<sequence length="292" mass="30503">MTRFLLPVLLACAALAPTPSRAAQSYDSCKGFIDSLPATLFQEGTYCLRGNLSTSQIDGSAILVTGKNVTIDCHDFRISGLGAGAATQARGIASEYNGTNLRVRNCQVRGFAFGVHAQGSGTTVEDSRLDRNTVYGLYSTTKAIYRRNRVTATGGSTVASTAAGIAGAADQVRDNLIDTVTPRPDLSGNSTGYGMHLAPDAFMVSTVTGNRIRGVTRAGLGVASGIVVRAGGRAIIRDNDLDGDHSGLGRGLVCASSDYWAKDNYVREYHVGMEGCIDGGNVIVPAAAVYPN</sequence>